<protein>
    <submittedName>
        <fullName evidence="3">GNAT family N-acetyltransferase</fullName>
    </submittedName>
</protein>
<sequence length="207" mass="23478">MRWSVEERTIGASAARRPHRPRSRLDPACHRSRSRRRAPGGASVSREVPVVLRRATAADARAAADVWLRSFAAALPTVVRPRSDDEVRAYFRDVVVPSRETWVADAAEADGDGDRNRDGDGIVGVMVLDGDVLSQLYLDPGRRGRGIGDRFVRLAKERRPRGLSLWTFQVNRPAHRFYERHGFVAVEWTDGRGNEEREPDVRYVWRP</sequence>
<evidence type="ECO:0000313" key="3">
    <source>
        <dbReference type="EMBL" id="MBD0419800.1"/>
    </source>
</evidence>
<dbReference type="EMBL" id="JACVQF010000184">
    <property type="protein sequence ID" value="MBD0419800.1"/>
    <property type="molecule type" value="Genomic_DNA"/>
</dbReference>
<dbReference type="InterPro" id="IPR016181">
    <property type="entry name" value="Acyl_CoA_acyltransferase"/>
</dbReference>
<dbReference type="Pfam" id="PF13508">
    <property type="entry name" value="Acetyltransf_7"/>
    <property type="match status" value="1"/>
</dbReference>
<dbReference type="AlphaFoldDB" id="A0A926QQN6"/>
<organism evidence="3 4">
    <name type="scientific">Streptomyces griseicoloratus</name>
    <dbReference type="NCBI Taxonomy" id="2752516"/>
    <lineage>
        <taxon>Bacteria</taxon>
        <taxon>Bacillati</taxon>
        <taxon>Actinomycetota</taxon>
        <taxon>Actinomycetes</taxon>
        <taxon>Kitasatosporales</taxon>
        <taxon>Streptomycetaceae</taxon>
        <taxon>Streptomyces</taxon>
    </lineage>
</organism>
<feature type="region of interest" description="Disordered" evidence="1">
    <location>
        <begin position="1"/>
        <end position="45"/>
    </location>
</feature>
<keyword evidence="4" id="KW-1185">Reference proteome</keyword>
<reference evidence="3" key="1">
    <citation type="submission" date="2020-09" db="EMBL/GenBank/DDBJ databases">
        <title>Streptomyces grisecoloratus sp. nov., isolated from cotton soil.</title>
        <authorList>
            <person name="Xing L."/>
        </authorList>
    </citation>
    <scope>NUCLEOTIDE SEQUENCE</scope>
    <source>
        <strain evidence="3">TRM S81-3</strain>
    </source>
</reference>
<dbReference type="Gene3D" id="3.40.630.30">
    <property type="match status" value="1"/>
</dbReference>
<dbReference type="GO" id="GO:0016747">
    <property type="term" value="F:acyltransferase activity, transferring groups other than amino-acyl groups"/>
    <property type="evidence" value="ECO:0007669"/>
    <property type="project" value="InterPro"/>
</dbReference>
<comment type="caution">
    <text evidence="3">The sequence shown here is derived from an EMBL/GenBank/DDBJ whole genome shotgun (WGS) entry which is preliminary data.</text>
</comment>
<gene>
    <name evidence="3" type="ORF">H0H10_11590</name>
</gene>
<evidence type="ECO:0000259" key="2">
    <source>
        <dbReference type="PROSITE" id="PS51186"/>
    </source>
</evidence>
<dbReference type="SUPFAM" id="SSF55729">
    <property type="entry name" value="Acyl-CoA N-acyltransferases (Nat)"/>
    <property type="match status" value="1"/>
</dbReference>
<evidence type="ECO:0000313" key="4">
    <source>
        <dbReference type="Proteomes" id="UP000621210"/>
    </source>
</evidence>
<name>A0A926QQN6_9ACTN</name>
<accession>A0A926QQN6</accession>
<feature type="domain" description="N-acetyltransferase" evidence="2">
    <location>
        <begin position="50"/>
        <end position="207"/>
    </location>
</feature>
<proteinExistence type="predicted"/>
<dbReference type="Proteomes" id="UP000621210">
    <property type="component" value="Unassembled WGS sequence"/>
</dbReference>
<dbReference type="PROSITE" id="PS51186">
    <property type="entry name" value="GNAT"/>
    <property type="match status" value="1"/>
</dbReference>
<dbReference type="InterPro" id="IPR000182">
    <property type="entry name" value="GNAT_dom"/>
</dbReference>
<evidence type="ECO:0000256" key="1">
    <source>
        <dbReference type="SAM" id="MobiDB-lite"/>
    </source>
</evidence>
<reference evidence="3" key="2">
    <citation type="submission" date="2020-09" db="EMBL/GenBank/DDBJ databases">
        <authorList>
            <person name="Luo X."/>
        </authorList>
    </citation>
    <scope>NUCLEOTIDE SEQUENCE</scope>
    <source>
        <strain evidence="3">TRM S81-3</strain>
    </source>
</reference>